<evidence type="ECO:0000313" key="2">
    <source>
        <dbReference type="EMBL" id="OLF11070.1"/>
    </source>
</evidence>
<evidence type="ECO:0000313" key="3">
    <source>
        <dbReference type="Proteomes" id="UP000185696"/>
    </source>
</evidence>
<comment type="caution">
    <text evidence="2">The sequence shown here is derived from an EMBL/GenBank/DDBJ whole genome shotgun (WGS) entry which is preliminary data.</text>
</comment>
<protein>
    <recommendedName>
        <fullName evidence="4">SurA-like protein</fullName>
    </recommendedName>
</protein>
<gene>
    <name evidence="2" type="ORF">BLA60_13780</name>
</gene>
<evidence type="ECO:0008006" key="4">
    <source>
        <dbReference type="Google" id="ProtNLM"/>
    </source>
</evidence>
<dbReference type="EMBL" id="MSIF01000005">
    <property type="protein sequence ID" value="OLF11070.1"/>
    <property type="molecule type" value="Genomic_DNA"/>
</dbReference>
<keyword evidence="3" id="KW-1185">Reference proteome</keyword>
<reference evidence="2 3" key="1">
    <citation type="submission" date="2016-12" db="EMBL/GenBank/DDBJ databases">
        <title>The draft genome sequence of Actinophytocola xinjiangensis.</title>
        <authorList>
            <person name="Wang W."/>
            <person name="Yuan L."/>
        </authorList>
    </citation>
    <scope>NUCLEOTIDE SEQUENCE [LARGE SCALE GENOMIC DNA]</scope>
    <source>
        <strain evidence="2 3">CGMCC 4.4663</strain>
    </source>
</reference>
<accession>A0A7Z0WMQ8</accession>
<name>A0A7Z0WMQ8_9PSEU</name>
<sequence length="315" mass="33041">MPALVAAVISLVATLTACGSGPGQVNSAVIIDGRSVSVDQVQEMVEDVVREQPAAQSLARERKLDLVAREAVTQLVIHQLIGKVAKEENISADPEDVAAFLAQNPLDDELPTDGSVPPEALVQQLVFRARDANEYATDQVLLAQLASKYLGRTSITYNLATLPDGAAARDLAAKIVAAPDQAGQLMTEAGGATAEPRLEQESGPTVDAVYLTAPVGSVFVLPAGQGDQGSGGFQVVQLLDRQVSGQLDPGFDPSSIQPQQLPSLGVFALREAAMDADMDLSPRYGVWNDAMVKVVPKLEADASGSVLLPRDLSKP</sequence>
<evidence type="ECO:0000256" key="1">
    <source>
        <dbReference type="SAM" id="SignalP"/>
    </source>
</evidence>
<dbReference type="AlphaFoldDB" id="A0A7Z0WMQ8"/>
<feature type="chain" id="PRO_5038438416" description="SurA-like protein" evidence="1">
    <location>
        <begin position="18"/>
        <end position="315"/>
    </location>
</feature>
<dbReference type="InterPro" id="IPR027304">
    <property type="entry name" value="Trigger_fact/SurA_dom_sf"/>
</dbReference>
<feature type="signal peptide" evidence="1">
    <location>
        <begin position="1"/>
        <end position="17"/>
    </location>
</feature>
<dbReference type="OrthoDB" id="5175106at2"/>
<dbReference type="Proteomes" id="UP000185696">
    <property type="component" value="Unassembled WGS sequence"/>
</dbReference>
<keyword evidence="1" id="KW-0732">Signal</keyword>
<dbReference type="SUPFAM" id="SSF109998">
    <property type="entry name" value="Triger factor/SurA peptide-binding domain-like"/>
    <property type="match status" value="1"/>
</dbReference>
<proteinExistence type="predicted"/>
<organism evidence="2 3">
    <name type="scientific">Actinophytocola xinjiangensis</name>
    <dbReference type="NCBI Taxonomy" id="485602"/>
    <lineage>
        <taxon>Bacteria</taxon>
        <taxon>Bacillati</taxon>
        <taxon>Actinomycetota</taxon>
        <taxon>Actinomycetes</taxon>
        <taxon>Pseudonocardiales</taxon>
        <taxon>Pseudonocardiaceae</taxon>
    </lineage>
</organism>